<accession>A0ABR1DR01</accession>
<keyword evidence="2" id="KW-0479">Metal-binding</keyword>
<dbReference type="PANTHER" id="PTHR46802:SF1">
    <property type="entry name" value="TYROSINE-PROTEIN KINASE BAZ1B"/>
    <property type="match status" value="1"/>
</dbReference>
<feature type="compositionally biased region" description="Polar residues" evidence="8">
    <location>
        <begin position="214"/>
        <end position="225"/>
    </location>
</feature>
<feature type="region of interest" description="Disordered" evidence="8">
    <location>
        <begin position="903"/>
        <end position="922"/>
    </location>
</feature>
<gene>
    <name evidence="10" type="primary">Necator_chrIV.g17239</name>
    <name evidence="10" type="ORF">RB195_003941</name>
</gene>
<dbReference type="InterPro" id="IPR019787">
    <property type="entry name" value="Znf_PHD-finger"/>
</dbReference>
<dbReference type="InterPro" id="IPR001965">
    <property type="entry name" value="Znf_PHD"/>
</dbReference>
<evidence type="ECO:0000256" key="5">
    <source>
        <dbReference type="ARBA" id="ARBA00023242"/>
    </source>
</evidence>
<proteinExistence type="predicted"/>
<organism evidence="10 11">
    <name type="scientific">Necator americanus</name>
    <name type="common">Human hookworm</name>
    <dbReference type="NCBI Taxonomy" id="51031"/>
    <lineage>
        <taxon>Eukaryota</taxon>
        <taxon>Metazoa</taxon>
        <taxon>Ecdysozoa</taxon>
        <taxon>Nematoda</taxon>
        <taxon>Chromadorea</taxon>
        <taxon>Rhabditida</taxon>
        <taxon>Rhabditina</taxon>
        <taxon>Rhabditomorpha</taxon>
        <taxon>Strongyloidea</taxon>
        <taxon>Ancylostomatidae</taxon>
        <taxon>Bunostominae</taxon>
        <taxon>Necator</taxon>
    </lineage>
</organism>
<evidence type="ECO:0000256" key="1">
    <source>
        <dbReference type="ARBA" id="ARBA00004123"/>
    </source>
</evidence>
<dbReference type="Pfam" id="PF10537">
    <property type="entry name" value="WAC_Acf1_DNA_bd"/>
    <property type="match status" value="1"/>
</dbReference>
<dbReference type="InterPro" id="IPR011011">
    <property type="entry name" value="Znf_FYVE_PHD"/>
</dbReference>
<dbReference type="Proteomes" id="UP001303046">
    <property type="component" value="Unassembled WGS sequence"/>
</dbReference>
<evidence type="ECO:0000256" key="3">
    <source>
        <dbReference type="ARBA" id="ARBA00022771"/>
    </source>
</evidence>
<dbReference type="InterPro" id="IPR019786">
    <property type="entry name" value="Zinc_finger_PHD-type_CS"/>
</dbReference>
<feature type="compositionally biased region" description="Basic and acidic residues" evidence="8">
    <location>
        <begin position="268"/>
        <end position="316"/>
    </location>
</feature>
<protein>
    <recommendedName>
        <fullName evidence="9">PHD-type domain-containing protein</fullName>
    </recommendedName>
</protein>
<dbReference type="PROSITE" id="PS01359">
    <property type="entry name" value="ZF_PHD_1"/>
    <property type="match status" value="1"/>
</dbReference>
<feature type="compositionally biased region" description="Polar residues" evidence="8">
    <location>
        <begin position="323"/>
        <end position="334"/>
    </location>
</feature>
<comment type="caution">
    <text evidence="10">The sequence shown here is derived from an EMBL/GenBank/DDBJ whole genome shotgun (WGS) entry which is preliminary data.</text>
</comment>
<keyword evidence="5" id="KW-0539">Nucleus</keyword>
<evidence type="ECO:0000256" key="6">
    <source>
        <dbReference type="PROSITE-ProRule" id="PRU00146"/>
    </source>
</evidence>
<dbReference type="InterPro" id="IPR013136">
    <property type="entry name" value="WSTF_Acf1_Cbp146"/>
</dbReference>
<evidence type="ECO:0000256" key="7">
    <source>
        <dbReference type="SAM" id="Coils"/>
    </source>
</evidence>
<evidence type="ECO:0000256" key="2">
    <source>
        <dbReference type="ARBA" id="ARBA00022723"/>
    </source>
</evidence>
<dbReference type="Gene3D" id="3.30.40.10">
    <property type="entry name" value="Zinc/RING finger domain, C3HC4 (zinc finger)"/>
    <property type="match status" value="1"/>
</dbReference>
<comment type="subcellular location">
    <subcellularLocation>
        <location evidence="1">Nucleus</location>
    </subcellularLocation>
</comment>
<reference evidence="10 11" key="1">
    <citation type="submission" date="2023-08" db="EMBL/GenBank/DDBJ databases">
        <title>A Necator americanus chromosomal reference genome.</title>
        <authorList>
            <person name="Ilik V."/>
            <person name="Petrzelkova K.J."/>
            <person name="Pardy F."/>
            <person name="Fuh T."/>
            <person name="Niatou-Singa F.S."/>
            <person name="Gouil Q."/>
            <person name="Baker L."/>
            <person name="Ritchie M.E."/>
            <person name="Jex A.R."/>
            <person name="Gazzola D."/>
            <person name="Li H."/>
            <person name="Toshio Fujiwara R."/>
            <person name="Zhan B."/>
            <person name="Aroian R.V."/>
            <person name="Pafco B."/>
            <person name="Schwarz E.M."/>
        </authorList>
    </citation>
    <scope>NUCLEOTIDE SEQUENCE [LARGE SCALE GENOMIC DNA]</scope>
    <source>
        <strain evidence="10 11">Aroian</strain>
        <tissue evidence="10">Whole animal</tissue>
    </source>
</reference>
<dbReference type="Pfam" id="PF00628">
    <property type="entry name" value="PHD"/>
    <property type="match status" value="1"/>
</dbReference>
<evidence type="ECO:0000313" key="11">
    <source>
        <dbReference type="Proteomes" id="UP001303046"/>
    </source>
</evidence>
<evidence type="ECO:0000256" key="8">
    <source>
        <dbReference type="SAM" id="MobiDB-lite"/>
    </source>
</evidence>
<keyword evidence="3 6" id="KW-0863">Zinc-finger</keyword>
<feature type="region of interest" description="Disordered" evidence="8">
    <location>
        <begin position="578"/>
        <end position="613"/>
    </location>
</feature>
<feature type="compositionally biased region" description="Acidic residues" evidence="8">
    <location>
        <begin position="1119"/>
        <end position="1136"/>
    </location>
</feature>
<keyword evidence="7" id="KW-0175">Coiled coil</keyword>
<keyword evidence="4" id="KW-0862">Zinc</keyword>
<dbReference type="PANTHER" id="PTHR46802">
    <property type="entry name" value="TYROSINE-PROTEIN KINASE BAZ1B"/>
    <property type="match status" value="1"/>
</dbReference>
<keyword evidence="11" id="KW-1185">Reference proteome</keyword>
<dbReference type="SMART" id="SM00249">
    <property type="entry name" value="PHD"/>
    <property type="match status" value="1"/>
</dbReference>
<dbReference type="SUPFAM" id="SSF57903">
    <property type="entry name" value="FYVE/PHD zinc finger"/>
    <property type="match status" value="1"/>
</dbReference>
<feature type="compositionally biased region" description="Polar residues" evidence="8">
    <location>
        <begin position="244"/>
        <end position="256"/>
    </location>
</feature>
<feature type="region of interest" description="Disordered" evidence="8">
    <location>
        <begin position="1097"/>
        <end position="1141"/>
    </location>
</feature>
<evidence type="ECO:0000313" key="10">
    <source>
        <dbReference type="EMBL" id="KAK6752844.1"/>
    </source>
</evidence>
<dbReference type="InterPro" id="IPR013083">
    <property type="entry name" value="Znf_RING/FYVE/PHD"/>
</dbReference>
<dbReference type="InterPro" id="IPR028941">
    <property type="entry name" value="WHIM2_dom"/>
</dbReference>
<dbReference type="Pfam" id="PF15613">
    <property type="entry name" value="WSD"/>
    <property type="match status" value="1"/>
</dbReference>
<feature type="region of interest" description="Disordered" evidence="8">
    <location>
        <begin position="214"/>
        <end position="350"/>
    </location>
</feature>
<name>A0ABR1DR01_NECAM</name>
<evidence type="ECO:0000259" key="9">
    <source>
        <dbReference type="PROSITE" id="PS50016"/>
    </source>
</evidence>
<dbReference type="EMBL" id="JAVFWL010000004">
    <property type="protein sequence ID" value="KAK6752844.1"/>
    <property type="molecule type" value="Genomic_DNA"/>
</dbReference>
<sequence>MPLAEPTDLIIISPKKKTIFSDISNMVTSPDCPNNSITKPEGKDHGNKWSCRHNPNIFRFTHEQAMQQENDKLKELREKIEKPVLQEVCNRVHHSTYSLDDLVESIENYFEDFLIKGENVEFSVSKDRIVHAKILGVEKKGGAVFYTLEYDDKEISKITRKDVKRRYEITEDDIRSLILLMASQQQGKPWQIDEIYKKEYGIKDKLAPIFCASSHNKPSKGSLTKTAGGGSQLVNGKDDDSDSDTPLSQYFTNQRRSGIALPPNASSKDVEKERKKQEKKEKKEKKEKEKTEKIVGEEKPGKKQVKDKSEKKEAKEIGGLNKFVTSTPSSNGDTKSGDSPFLTPQKRSEKRFNSAINKLQAAWRKRDEQEFFAAASWGAKVLSGVQIDKIPHECHRFAVRKAHDKVKDAEILKKLRTKEARKEFREKMHQERHPHQKVMTAKIKAYFNQKAADDDLTVCDTQLPCPGRVVSVPTGQALLFTDCLILTQFCSSLKKFIEADHKITASQLLDAIHGGRVGFMKCTSKLLGSLLKILLQDPEHKKLSHFDARLHEFPIEENTVSELCRAFLIGSMGAEEEDGYNAGDNIDPSSQNGTHGHGGNEENAPESGRGTPFNHDVSQIDIDVCRTFLDRFSSEKEIWELTPEEQLGVLRLVLDRILDLGSFKEYISQDGVSGSVQSLKEKINKLNEQVTSLHEELSKIPEVEEVADPTELSRTKARERAEILKKRESLERKIEENKDKLEELLEKLAIEKLMKSQSRRVCPLGQDRHFRNYYWFHGNTADDGIWIQDFGVTSFEKFIRECIKAGKPFDQEIEFVALDETTPVEQKKSSGDDVGSVVARSKLDEGWPVLEPESYTETWYRLADVNSLDELVNSLTKLGVRESKLKSSLIKQKDVIANSITRGNARESKSPDLVDGEGEDEDLCPESLTPLRKSIVHLASDLRDSYLTSVGSVDAFEAELICCRGLDDVKGKMAELADSIPPSAIVKRLDMKVAQQTGHYSHLILDRWKSRLMECHNPSAVHLLRSYLDSRINWKKSVVEKRCNACGSRRSPEAKIACGNCEMVVHYYCTRPKLQEKPTFWLCPSCVLQEVRKKKEDTVNQRVSTKPNYKEDSVASGDEFADDESDVSGSDDNDDDFFSKKPRRTQKRKGFSIFDDEVEEKISQSKRPKVNKVYEECLELLERVKTSNRLYRTLQGIPAGRATRRATPSSLDSLEEAISQYASVTTFAADLDSFLKYAHSYLEEHNERKLEDLDNLLLELDLHSIIKLR</sequence>
<feature type="coiled-coil region" evidence="7">
    <location>
        <begin position="720"/>
        <end position="754"/>
    </location>
</feature>
<dbReference type="PROSITE" id="PS50016">
    <property type="entry name" value="ZF_PHD_2"/>
    <property type="match status" value="1"/>
</dbReference>
<feature type="domain" description="PHD-type" evidence="9">
    <location>
        <begin position="1040"/>
        <end position="1089"/>
    </location>
</feature>
<evidence type="ECO:0000256" key="4">
    <source>
        <dbReference type="ARBA" id="ARBA00022833"/>
    </source>
</evidence>
<dbReference type="InterPro" id="IPR047174">
    <property type="entry name" value="BAZ1B"/>
</dbReference>